<proteinExistence type="predicted"/>
<gene>
    <name evidence="2" type="ORF">J5N97_008393</name>
</gene>
<name>A0A9D5CXE2_9LILI</name>
<reference evidence="2" key="2">
    <citation type="journal article" date="2022" name="Hortic Res">
        <title>The genome of Dioscorea zingiberensis sheds light on the biosynthesis, origin and evolution of the medicinally important diosgenin saponins.</title>
        <authorList>
            <person name="Li Y."/>
            <person name="Tan C."/>
            <person name="Li Z."/>
            <person name="Guo J."/>
            <person name="Li S."/>
            <person name="Chen X."/>
            <person name="Wang C."/>
            <person name="Dai X."/>
            <person name="Yang H."/>
            <person name="Song W."/>
            <person name="Hou L."/>
            <person name="Xu J."/>
            <person name="Tong Z."/>
            <person name="Xu A."/>
            <person name="Yuan X."/>
            <person name="Wang W."/>
            <person name="Yang Q."/>
            <person name="Chen L."/>
            <person name="Sun Z."/>
            <person name="Wang K."/>
            <person name="Pan B."/>
            <person name="Chen J."/>
            <person name="Bao Y."/>
            <person name="Liu F."/>
            <person name="Qi X."/>
            <person name="Gang D.R."/>
            <person name="Wen J."/>
            <person name="Li J."/>
        </authorList>
    </citation>
    <scope>NUCLEOTIDE SEQUENCE</scope>
    <source>
        <strain evidence="2">Dzin_1.0</strain>
    </source>
</reference>
<organism evidence="2 3">
    <name type="scientific">Dioscorea zingiberensis</name>
    <dbReference type="NCBI Taxonomy" id="325984"/>
    <lineage>
        <taxon>Eukaryota</taxon>
        <taxon>Viridiplantae</taxon>
        <taxon>Streptophyta</taxon>
        <taxon>Embryophyta</taxon>
        <taxon>Tracheophyta</taxon>
        <taxon>Spermatophyta</taxon>
        <taxon>Magnoliopsida</taxon>
        <taxon>Liliopsida</taxon>
        <taxon>Dioscoreales</taxon>
        <taxon>Dioscoreaceae</taxon>
        <taxon>Dioscorea</taxon>
    </lineage>
</organism>
<dbReference type="AlphaFoldDB" id="A0A9D5CXE2"/>
<evidence type="ECO:0000256" key="1">
    <source>
        <dbReference type="SAM" id="MobiDB-lite"/>
    </source>
</evidence>
<comment type="caution">
    <text evidence="2">The sequence shown here is derived from an EMBL/GenBank/DDBJ whole genome shotgun (WGS) entry which is preliminary data.</text>
</comment>
<keyword evidence="3" id="KW-1185">Reference proteome</keyword>
<sequence>MGHVGRGGGGDDVHVAIILSVDQRGSSFSKELQIKEEYSVVQQTMELMVVEDESETESEAETETEAEAETETEAEEEEDEEIEEMEVMDDELDLLDIDELNRRFEEFIERERMKRRLEEALQLAML</sequence>
<dbReference type="Proteomes" id="UP001085076">
    <property type="component" value="Miscellaneous, Linkage group lg02"/>
</dbReference>
<evidence type="ECO:0000313" key="2">
    <source>
        <dbReference type="EMBL" id="KAJ0980138.1"/>
    </source>
</evidence>
<reference evidence="2" key="1">
    <citation type="submission" date="2021-03" db="EMBL/GenBank/DDBJ databases">
        <authorList>
            <person name="Li Z."/>
            <person name="Yang C."/>
        </authorList>
    </citation>
    <scope>NUCLEOTIDE SEQUENCE</scope>
    <source>
        <strain evidence="2">Dzin_1.0</strain>
        <tissue evidence="2">Leaf</tissue>
    </source>
</reference>
<dbReference type="EMBL" id="JAGGNH010000002">
    <property type="protein sequence ID" value="KAJ0980138.1"/>
    <property type="molecule type" value="Genomic_DNA"/>
</dbReference>
<accession>A0A9D5CXE2</accession>
<protein>
    <submittedName>
        <fullName evidence="2">Uncharacterized protein</fullName>
    </submittedName>
</protein>
<evidence type="ECO:0000313" key="3">
    <source>
        <dbReference type="Proteomes" id="UP001085076"/>
    </source>
</evidence>
<feature type="region of interest" description="Disordered" evidence="1">
    <location>
        <begin position="50"/>
        <end position="85"/>
    </location>
</feature>